<dbReference type="FunCoup" id="A0A2T3AQY8">
    <property type="interactions" value="1039"/>
</dbReference>
<comment type="similarity">
    <text evidence="2">Belongs to the importin beta family.</text>
</comment>
<dbReference type="InParanoid" id="A0A2T3AQY8"/>
<reference evidence="6 7" key="1">
    <citation type="journal article" date="2018" name="New Phytol.">
        <title>Comparative genomics and transcriptomics depict ericoid mycorrhizal fungi as versatile saprotrophs and plant mutualists.</title>
        <authorList>
            <person name="Martino E."/>
            <person name="Morin E."/>
            <person name="Grelet G.A."/>
            <person name="Kuo A."/>
            <person name="Kohler A."/>
            <person name="Daghino S."/>
            <person name="Barry K.W."/>
            <person name="Cichocki N."/>
            <person name="Clum A."/>
            <person name="Dockter R.B."/>
            <person name="Hainaut M."/>
            <person name="Kuo R.C."/>
            <person name="LaButti K."/>
            <person name="Lindahl B.D."/>
            <person name="Lindquist E.A."/>
            <person name="Lipzen A."/>
            <person name="Khouja H.R."/>
            <person name="Magnuson J."/>
            <person name="Murat C."/>
            <person name="Ohm R.A."/>
            <person name="Singer S.W."/>
            <person name="Spatafora J.W."/>
            <person name="Wang M."/>
            <person name="Veneault-Fourrey C."/>
            <person name="Henrissat B."/>
            <person name="Grigoriev I.V."/>
            <person name="Martin F.M."/>
            <person name="Perotto S."/>
        </authorList>
    </citation>
    <scope>NUCLEOTIDE SEQUENCE [LARGE SCALE GENOMIC DNA]</scope>
    <source>
        <strain evidence="6 7">ATCC 22711</strain>
    </source>
</reference>
<dbReference type="SMART" id="SM00913">
    <property type="entry name" value="IBN_N"/>
    <property type="match status" value="1"/>
</dbReference>
<dbReference type="AlphaFoldDB" id="A0A2T3AQY8"/>
<evidence type="ECO:0000313" key="7">
    <source>
        <dbReference type="Proteomes" id="UP000241818"/>
    </source>
</evidence>
<dbReference type="GO" id="GO:0005635">
    <property type="term" value="C:nuclear envelope"/>
    <property type="evidence" value="ECO:0007669"/>
    <property type="project" value="TreeGrafter"/>
</dbReference>
<evidence type="ECO:0000256" key="1">
    <source>
        <dbReference type="ARBA" id="ARBA00004123"/>
    </source>
</evidence>
<dbReference type="RefSeq" id="XP_024717064.1">
    <property type="nucleotide sequence ID" value="XM_024868950.1"/>
</dbReference>
<evidence type="ECO:0000256" key="4">
    <source>
        <dbReference type="ARBA" id="ARBA00023242"/>
    </source>
</evidence>
<keyword evidence="4" id="KW-0539">Nucleus</keyword>
<protein>
    <recommendedName>
        <fullName evidence="5">Importin N-terminal domain-containing protein</fullName>
    </recommendedName>
</protein>
<evidence type="ECO:0000259" key="5">
    <source>
        <dbReference type="PROSITE" id="PS50166"/>
    </source>
</evidence>
<dbReference type="Proteomes" id="UP000241818">
    <property type="component" value="Unassembled WGS sequence"/>
</dbReference>
<feature type="domain" description="Importin N-terminal" evidence="5">
    <location>
        <begin position="37"/>
        <end position="109"/>
    </location>
</feature>
<dbReference type="InterPro" id="IPR011989">
    <property type="entry name" value="ARM-like"/>
</dbReference>
<proteinExistence type="inferred from homology"/>
<dbReference type="InterPro" id="IPR001494">
    <property type="entry name" value="Importin-beta_N"/>
</dbReference>
<dbReference type="Pfam" id="PF03810">
    <property type="entry name" value="IBN_N"/>
    <property type="match status" value="1"/>
</dbReference>
<dbReference type="PANTHER" id="PTHR10997">
    <property type="entry name" value="IMPORTIN-7, 8, 11"/>
    <property type="match status" value="1"/>
</dbReference>
<sequence length="1041" mass="117465">MSFSIEVPGEANPLTPQQVYLALQSASSSQQLSIKTGTQQLQNWETQRGYYTLLQAVYLDKSLPTEVRYLAVIQLKNGIDKYWRKTAANGISKEEKMGIRSHLLEGGIEEADPNLALQNALVVSKVVRIDYPQDWPDVLTDLIKILRTSNESNQLHLRRGLLILLQVVKELGTARLRRSQTSLQSVTPEIVFLLSEIYDRKIAQWLQFLRGNGEDEGGAIDAMENSLMAFKIIRRLLIVGYEYPNHDKAVQEMWGKYQDHFGSFVEIMSQEPPVLGSPAKELVEKHAIQYSKLHVQMAQVHPAAFALLPNSLPLVRAYWGLVSKFGESYGSETQDFSAKALKHDDGKKNDRPAMEKLCLKGLTLLRACMKMSFSPAQSFKYRSAEVKEEQQQAMTFIKTQLLTDDLVSQMASVIVTKFFVFRQVDLEAWEEDEDEWEIREEGGGDTWEFEVRPCAEKLFMDLVINFKHLLVQPLLGFFMSVAGTEQSTVVTKDAVYTAMGLSAPVVFQSFDFDAFLTSTLVNDVQQTGPGYKVLRRRIAILIGQWITIKISETNRPLVYQIFQHLLKKEDETNDYVVRVTAARQFKAVVDDFSFNPEGFLPYAPDILGRIMALIQEVESTETKMAILETIRATAVRLEHHISPFADQIVSLLPGLWEASGEEHLLKQAILTLLSTLVGSMKEQSQRYHSMILPLIQRAVEPGSEMQVYLMEEALDLWSAILAQTTAPASQDVLVLAESAFPLLEIGSDNLRVVLNIVESYILLAPEAMLGDAVRLRILSYMANILGVSKRELAGHVTTIVENMIRAAEALGGQNGVALVAKDLHESGYSDKIFEGLRDAWEANQTIGPERRYPKEDDVVRTDYFTILARIALADPSVFITMLSTIGNVNDVWVWLSSEWFRHFDSMANIDRQKLSCLALTRLLELQPPVTPMILDKLQDYFAMWTTVINEMISGRDDGGDNLIWETNEGNEFEGPEDVRKRLQDGSDPVHTIHTFNFVKQRLGALVSMVGGEEEFQKNWLVNIDKDVLDGFQNLGVQTSMD</sequence>
<dbReference type="FunFam" id="1.25.10.10:FF:000362">
    <property type="entry name" value="Importin 11, putative"/>
    <property type="match status" value="1"/>
</dbReference>
<evidence type="ECO:0000256" key="2">
    <source>
        <dbReference type="ARBA" id="ARBA00007991"/>
    </source>
</evidence>
<name>A0A2T3AQY8_AMORE</name>
<keyword evidence="7" id="KW-1185">Reference proteome</keyword>
<dbReference type="STRING" id="857342.A0A2T3AQY8"/>
<dbReference type="GO" id="GO:0006606">
    <property type="term" value="P:protein import into nucleus"/>
    <property type="evidence" value="ECO:0007669"/>
    <property type="project" value="TreeGrafter"/>
</dbReference>
<dbReference type="SUPFAM" id="SSF48371">
    <property type="entry name" value="ARM repeat"/>
    <property type="match status" value="1"/>
</dbReference>
<organism evidence="6 7">
    <name type="scientific">Amorphotheca resinae ATCC 22711</name>
    <dbReference type="NCBI Taxonomy" id="857342"/>
    <lineage>
        <taxon>Eukaryota</taxon>
        <taxon>Fungi</taxon>
        <taxon>Dikarya</taxon>
        <taxon>Ascomycota</taxon>
        <taxon>Pezizomycotina</taxon>
        <taxon>Leotiomycetes</taxon>
        <taxon>Helotiales</taxon>
        <taxon>Amorphothecaceae</taxon>
        <taxon>Amorphotheca</taxon>
    </lineage>
</organism>
<dbReference type="GO" id="GO:0005829">
    <property type="term" value="C:cytosol"/>
    <property type="evidence" value="ECO:0007669"/>
    <property type="project" value="TreeGrafter"/>
</dbReference>
<keyword evidence="3" id="KW-0813">Transport</keyword>
<evidence type="ECO:0000256" key="3">
    <source>
        <dbReference type="ARBA" id="ARBA00022448"/>
    </source>
</evidence>
<dbReference type="GO" id="GO:0031267">
    <property type="term" value="F:small GTPase binding"/>
    <property type="evidence" value="ECO:0007669"/>
    <property type="project" value="InterPro"/>
</dbReference>
<dbReference type="OrthoDB" id="361693at2759"/>
<accession>A0A2T3AQY8</accession>
<dbReference type="GeneID" id="36577031"/>
<evidence type="ECO:0000313" key="6">
    <source>
        <dbReference type="EMBL" id="PSS08666.1"/>
    </source>
</evidence>
<gene>
    <name evidence="6" type="ORF">M430DRAFT_61821</name>
</gene>
<dbReference type="EMBL" id="KZ679018">
    <property type="protein sequence ID" value="PSS08666.1"/>
    <property type="molecule type" value="Genomic_DNA"/>
</dbReference>
<dbReference type="PROSITE" id="PS50166">
    <property type="entry name" value="IMPORTIN_B_NT"/>
    <property type="match status" value="1"/>
</dbReference>
<dbReference type="InterPro" id="IPR016024">
    <property type="entry name" value="ARM-type_fold"/>
</dbReference>
<dbReference type="Pfam" id="PF25758">
    <property type="entry name" value="TPR_IPO11"/>
    <property type="match status" value="1"/>
</dbReference>
<dbReference type="InterPro" id="IPR058669">
    <property type="entry name" value="TPR_IPO7/11-like"/>
</dbReference>
<dbReference type="PANTHER" id="PTHR10997:SF7">
    <property type="entry name" value="IMPORTIN-11"/>
    <property type="match status" value="1"/>
</dbReference>
<dbReference type="Gene3D" id="1.25.10.10">
    <property type="entry name" value="Leucine-rich Repeat Variant"/>
    <property type="match status" value="1"/>
</dbReference>
<comment type="subcellular location">
    <subcellularLocation>
        <location evidence="1">Nucleus</location>
    </subcellularLocation>
</comment>